<dbReference type="AlphaFoldDB" id="A0A0G4HNS5"/>
<gene>
    <name evidence="3" type="ORF">Cvel_29614</name>
</gene>
<feature type="compositionally biased region" description="Gly residues" evidence="1">
    <location>
        <begin position="527"/>
        <end position="538"/>
    </location>
</feature>
<feature type="compositionally biased region" description="Polar residues" evidence="1">
    <location>
        <begin position="99"/>
        <end position="116"/>
    </location>
</feature>
<feature type="region of interest" description="Disordered" evidence="1">
    <location>
        <begin position="85"/>
        <end position="128"/>
    </location>
</feature>
<reference evidence="3" key="1">
    <citation type="submission" date="2014-11" db="EMBL/GenBank/DDBJ databases">
        <authorList>
            <person name="Otto D Thomas"/>
            <person name="Naeem Raeece"/>
        </authorList>
    </citation>
    <scope>NUCLEOTIDE SEQUENCE</scope>
</reference>
<dbReference type="EMBL" id="CDMZ01003310">
    <property type="protein sequence ID" value="CEM45882.1"/>
    <property type="molecule type" value="Genomic_DNA"/>
</dbReference>
<feature type="transmembrane region" description="Helical" evidence="2">
    <location>
        <begin position="210"/>
        <end position="233"/>
    </location>
</feature>
<feature type="transmembrane region" description="Helical" evidence="2">
    <location>
        <begin position="344"/>
        <end position="366"/>
    </location>
</feature>
<feature type="transmembrane region" description="Helical" evidence="2">
    <location>
        <begin position="314"/>
        <end position="332"/>
    </location>
</feature>
<keyword evidence="2" id="KW-1133">Transmembrane helix</keyword>
<sequence length="612" mass="66548">MLSDTDSSSCNVSAVDPSPKPPLVPSIISAVTSPGSGSLILPAETSQQFELPQASSAVAQTRLRLQKAAECLTFSPFSHQEKKQFGASCEDGESEDSHSAQSSNQIWNSGGYSGSSLREREREDAIPEASPSMVAAVKVILQEGEEGCSALSERSTPVCPEAHSEPINRFMLPSNLESEDGGALERYKECMEDVYTWSVRNYIQNRGPQGVWAFGLACCMIAVGVAICVWGLIALDALTAEFQLKTSEEGGGAFLYAFYLFGLLVSVPVTVVGLGLSPRNPLLTWLARFLMLNLCATALLNLMGKTRDLYPTYVWSNTVSLGFILSYVCVIFPGASWMNHGVHLLRCGVILFDWTSDAALGFLAIIRGGGSGAGQFDMALGVCIVALSVLLNVPFFVYILEHNHIRTQPFLSRALTLLLWLTLCGEVSTFVLEWVVTPLQPGGGVEDRTEFAFLITSTVLSILGCLDKGALLFWGTDVLETRGGLGVWAQREMQRAAKEEEEEEEEEALHLAREKKKWKRASERQHTGGGPQGQGQGGPRRTRQDVLRSLQEQVRRSPNGSALFLEEEIDLKNEGLPEVQKGGAENAAVQGGNPRLEDEERDAQTLRGLAEP</sequence>
<feature type="region of interest" description="Disordered" evidence="1">
    <location>
        <begin position="1"/>
        <end position="27"/>
    </location>
</feature>
<feature type="compositionally biased region" description="Polar residues" evidence="1">
    <location>
        <begin position="550"/>
        <end position="560"/>
    </location>
</feature>
<feature type="compositionally biased region" description="Basic and acidic residues" evidence="1">
    <location>
        <begin position="595"/>
        <end position="604"/>
    </location>
</feature>
<feature type="compositionally biased region" description="Polar residues" evidence="1">
    <location>
        <begin position="1"/>
        <end position="12"/>
    </location>
</feature>
<dbReference type="PhylomeDB" id="A0A0G4HNS5"/>
<evidence type="ECO:0000313" key="3">
    <source>
        <dbReference type="EMBL" id="CEM45882.1"/>
    </source>
</evidence>
<keyword evidence="2" id="KW-0812">Transmembrane</keyword>
<keyword evidence="2" id="KW-0472">Membrane</keyword>
<feature type="transmembrane region" description="Helical" evidence="2">
    <location>
        <begin position="253"/>
        <end position="276"/>
    </location>
</feature>
<organism evidence="3">
    <name type="scientific">Chromera velia CCMP2878</name>
    <dbReference type="NCBI Taxonomy" id="1169474"/>
    <lineage>
        <taxon>Eukaryota</taxon>
        <taxon>Sar</taxon>
        <taxon>Alveolata</taxon>
        <taxon>Colpodellida</taxon>
        <taxon>Chromeraceae</taxon>
        <taxon>Chromera</taxon>
    </lineage>
</organism>
<feature type="region of interest" description="Disordered" evidence="1">
    <location>
        <begin position="498"/>
        <end position="612"/>
    </location>
</feature>
<feature type="transmembrane region" description="Helical" evidence="2">
    <location>
        <begin position="451"/>
        <end position="474"/>
    </location>
</feature>
<dbReference type="VEuPathDB" id="CryptoDB:Cvel_29614"/>
<protein>
    <submittedName>
        <fullName evidence="3">Uncharacterized protein</fullName>
    </submittedName>
</protein>
<feature type="transmembrane region" description="Helical" evidence="2">
    <location>
        <begin position="283"/>
        <end position="302"/>
    </location>
</feature>
<evidence type="ECO:0000256" key="1">
    <source>
        <dbReference type="SAM" id="MobiDB-lite"/>
    </source>
</evidence>
<feature type="transmembrane region" description="Helical" evidence="2">
    <location>
        <begin position="410"/>
        <end position="431"/>
    </location>
</feature>
<evidence type="ECO:0000256" key="2">
    <source>
        <dbReference type="SAM" id="Phobius"/>
    </source>
</evidence>
<feature type="transmembrane region" description="Helical" evidence="2">
    <location>
        <begin position="378"/>
        <end position="398"/>
    </location>
</feature>
<accession>A0A0G4HNS5</accession>
<name>A0A0G4HNS5_9ALVE</name>
<proteinExistence type="predicted"/>